<keyword evidence="1" id="KW-1133">Transmembrane helix</keyword>
<dbReference type="EMBL" id="FPKX01000025">
    <property type="protein sequence ID" value="SFZ97861.1"/>
    <property type="molecule type" value="Genomic_DNA"/>
</dbReference>
<evidence type="ECO:0000256" key="1">
    <source>
        <dbReference type="SAM" id="Phobius"/>
    </source>
</evidence>
<feature type="transmembrane region" description="Helical" evidence="1">
    <location>
        <begin position="65"/>
        <end position="83"/>
    </location>
</feature>
<organism evidence="3">
    <name type="scientific">hydrothermal vent metagenome</name>
    <dbReference type="NCBI Taxonomy" id="652676"/>
    <lineage>
        <taxon>unclassified sequences</taxon>
        <taxon>metagenomes</taxon>
        <taxon>ecological metagenomes</taxon>
    </lineage>
</organism>
<accession>A0A1W1ECV5</accession>
<dbReference type="Pfam" id="PF16963">
    <property type="entry name" value="PelD_GGDEF"/>
    <property type="match status" value="1"/>
</dbReference>
<sequence length="388" mass="44470">MLAIGYTINPEDPLLISQDILFLLIPISIIVLFYGLLNGLVSIAIITIVMFAFYGKINHDIFLKVLVLVFVLGKFHEIWSYALKKSQTEKELLLSRFNELGTRYYALKTSHDQMELNYVLNPTSLRRIIMELIKSHETDKGTYDSMISLISRVYNIQKMSVCVFENDVCKLCVSSSDKDVTLAKEDPLVEQAIETGSPVYISQHVEAETPYLAAIPMMDNNKLGAILLIEEMPFISFNEDNLISISFIFDFFYENINKVSIVKKSKIMQEFAFEFRFEYIRLYTLEKKFNIDSSILIFKTNSKLSSHRVIETISSLKRGLDTYSNIEHNGVFITLLMTPLSIISSAEVVKEKVISSLDDETNETLTSSIFNISQHDIIREFMGLKDDR</sequence>
<reference evidence="3" key="1">
    <citation type="submission" date="2016-10" db="EMBL/GenBank/DDBJ databases">
        <authorList>
            <person name="de Groot N.N."/>
        </authorList>
    </citation>
    <scope>NUCLEOTIDE SEQUENCE</scope>
</reference>
<evidence type="ECO:0000313" key="3">
    <source>
        <dbReference type="EMBL" id="SFZ97861.1"/>
    </source>
</evidence>
<dbReference type="Gene3D" id="3.30.450.40">
    <property type="match status" value="1"/>
</dbReference>
<proteinExistence type="predicted"/>
<gene>
    <name evidence="3" type="ORF">MNB_SV-5-491</name>
</gene>
<dbReference type="Gene3D" id="3.30.70.2880">
    <property type="match status" value="1"/>
</dbReference>
<evidence type="ECO:0000259" key="2">
    <source>
        <dbReference type="Pfam" id="PF16963"/>
    </source>
</evidence>
<dbReference type="InterPro" id="IPR031583">
    <property type="entry name" value="PelD_GGDEF"/>
</dbReference>
<protein>
    <submittedName>
        <fullName evidence="3">Extracellular Matrix protein PelD</fullName>
    </submittedName>
</protein>
<name>A0A1W1ECV5_9ZZZZ</name>
<feature type="transmembrane region" description="Helical" evidence="1">
    <location>
        <begin position="20"/>
        <end position="53"/>
    </location>
</feature>
<dbReference type="AlphaFoldDB" id="A0A1W1ECV5"/>
<keyword evidence="1" id="KW-0812">Transmembrane</keyword>
<keyword evidence="1" id="KW-0472">Membrane</keyword>
<dbReference type="InterPro" id="IPR029016">
    <property type="entry name" value="GAF-like_dom_sf"/>
</dbReference>
<feature type="domain" description="PelD GGDEF" evidence="2">
    <location>
        <begin position="272"/>
        <end position="369"/>
    </location>
</feature>
<dbReference type="InterPro" id="IPR038367">
    <property type="entry name" value="PelD_GGDEF_sf"/>
</dbReference>